<evidence type="ECO:0000256" key="7">
    <source>
        <dbReference type="SAM" id="MobiDB-lite"/>
    </source>
</evidence>
<reference evidence="9 10" key="1">
    <citation type="submission" date="2017-03" db="EMBL/GenBank/DDBJ databases">
        <title>WGS assembly of Porphyra umbilicalis.</title>
        <authorList>
            <person name="Brawley S.H."/>
            <person name="Blouin N.A."/>
            <person name="Ficko-Blean E."/>
            <person name="Wheeler G.L."/>
            <person name="Lohr M."/>
            <person name="Goodson H.V."/>
            <person name="Jenkins J.W."/>
            <person name="Blaby-Haas C.E."/>
            <person name="Helliwell K.E."/>
            <person name="Chan C."/>
            <person name="Marriage T."/>
            <person name="Bhattacharya D."/>
            <person name="Klein A.S."/>
            <person name="Badis Y."/>
            <person name="Brodie J."/>
            <person name="Cao Y."/>
            <person name="Collen J."/>
            <person name="Dittami S.M."/>
            <person name="Gachon C.M."/>
            <person name="Green B.R."/>
            <person name="Karpowicz S."/>
            <person name="Kim J.W."/>
            <person name="Kudahl U."/>
            <person name="Lin S."/>
            <person name="Michel G."/>
            <person name="Mittag M."/>
            <person name="Olson B.J."/>
            <person name="Pangilinan J."/>
            <person name="Peng Y."/>
            <person name="Qiu H."/>
            <person name="Shu S."/>
            <person name="Singer J.T."/>
            <person name="Smith A.G."/>
            <person name="Sprecher B.N."/>
            <person name="Wagner V."/>
            <person name="Wang W."/>
            <person name="Wang Z.-Y."/>
            <person name="Yan J."/>
            <person name="Yarish C."/>
            <person name="Zoeuner-Riek S."/>
            <person name="Zhuang Y."/>
            <person name="Zou Y."/>
            <person name="Lindquist E.A."/>
            <person name="Grimwood J."/>
            <person name="Barry K."/>
            <person name="Rokhsar D.S."/>
            <person name="Schmutz J."/>
            <person name="Stiller J.W."/>
            <person name="Grossman A.R."/>
            <person name="Prochnik S.E."/>
        </authorList>
    </citation>
    <scope>NUCLEOTIDE SEQUENCE [LARGE SCALE GENOMIC DNA]</scope>
    <source>
        <strain evidence="9">4086291</strain>
    </source>
</reference>
<keyword evidence="4" id="KW-0862">Zinc</keyword>
<evidence type="ECO:0000256" key="1">
    <source>
        <dbReference type="ARBA" id="ARBA00004123"/>
    </source>
</evidence>
<dbReference type="SUPFAM" id="SSF53098">
    <property type="entry name" value="Ribonuclease H-like"/>
    <property type="match status" value="1"/>
</dbReference>
<dbReference type="Proteomes" id="UP000218209">
    <property type="component" value="Unassembled WGS sequence"/>
</dbReference>
<dbReference type="InterPro" id="IPR008906">
    <property type="entry name" value="HATC_C_dom"/>
</dbReference>
<evidence type="ECO:0000256" key="4">
    <source>
        <dbReference type="ARBA" id="ARBA00022833"/>
    </source>
</evidence>
<feature type="compositionally biased region" description="Low complexity" evidence="7">
    <location>
        <begin position="86"/>
        <end position="119"/>
    </location>
</feature>
<keyword evidence="6" id="KW-0175">Coiled coil</keyword>
<proteinExistence type="predicted"/>
<name>A0A1X6P5T6_PORUM</name>
<dbReference type="GO" id="GO:0005634">
    <property type="term" value="C:nucleus"/>
    <property type="evidence" value="ECO:0007669"/>
    <property type="project" value="UniProtKB-SubCell"/>
</dbReference>
<evidence type="ECO:0000256" key="6">
    <source>
        <dbReference type="SAM" id="Coils"/>
    </source>
</evidence>
<dbReference type="PANTHER" id="PTHR46481:SF10">
    <property type="entry name" value="ZINC FINGER BED DOMAIN-CONTAINING PROTEIN 39"/>
    <property type="match status" value="1"/>
</dbReference>
<keyword evidence="2" id="KW-0479">Metal-binding</keyword>
<feature type="compositionally biased region" description="Polar residues" evidence="7">
    <location>
        <begin position="1007"/>
        <end position="1020"/>
    </location>
</feature>
<dbReference type="EMBL" id="KV918880">
    <property type="protein sequence ID" value="OSX76105.1"/>
    <property type="molecule type" value="Genomic_DNA"/>
</dbReference>
<feature type="compositionally biased region" description="Basic residues" evidence="7">
    <location>
        <begin position="149"/>
        <end position="159"/>
    </location>
</feature>
<feature type="compositionally biased region" description="Basic and acidic residues" evidence="7">
    <location>
        <begin position="45"/>
        <end position="66"/>
    </location>
</feature>
<dbReference type="GO" id="GO:0046983">
    <property type="term" value="F:protein dimerization activity"/>
    <property type="evidence" value="ECO:0007669"/>
    <property type="project" value="InterPro"/>
</dbReference>
<feature type="compositionally biased region" description="Basic residues" evidence="7">
    <location>
        <begin position="67"/>
        <end position="79"/>
    </location>
</feature>
<dbReference type="GO" id="GO:0008270">
    <property type="term" value="F:zinc ion binding"/>
    <property type="evidence" value="ECO:0007669"/>
    <property type="project" value="UniProtKB-KW"/>
</dbReference>
<organism evidence="9 10">
    <name type="scientific">Porphyra umbilicalis</name>
    <name type="common">Purple laver</name>
    <name type="synonym">Red alga</name>
    <dbReference type="NCBI Taxonomy" id="2786"/>
    <lineage>
        <taxon>Eukaryota</taxon>
        <taxon>Rhodophyta</taxon>
        <taxon>Bangiophyceae</taxon>
        <taxon>Bangiales</taxon>
        <taxon>Bangiaceae</taxon>
        <taxon>Porphyra</taxon>
    </lineage>
</organism>
<keyword evidence="5" id="KW-0539">Nucleus</keyword>
<protein>
    <recommendedName>
        <fullName evidence="8">HAT C-terminal dimerisation domain-containing protein</fullName>
    </recommendedName>
</protein>
<dbReference type="Pfam" id="PF05699">
    <property type="entry name" value="Dimer_Tnp_hAT"/>
    <property type="match status" value="1"/>
</dbReference>
<dbReference type="PANTHER" id="PTHR46481">
    <property type="entry name" value="ZINC FINGER BED DOMAIN-CONTAINING PROTEIN 4"/>
    <property type="match status" value="1"/>
</dbReference>
<feature type="coiled-coil region" evidence="6">
    <location>
        <begin position="4"/>
        <end position="45"/>
    </location>
</feature>
<evidence type="ECO:0000256" key="2">
    <source>
        <dbReference type="ARBA" id="ARBA00022723"/>
    </source>
</evidence>
<evidence type="ECO:0000259" key="8">
    <source>
        <dbReference type="Pfam" id="PF05699"/>
    </source>
</evidence>
<feature type="domain" description="HAT C-terminal dimerisation" evidence="8">
    <location>
        <begin position="890"/>
        <end position="966"/>
    </location>
</feature>
<evidence type="ECO:0000256" key="5">
    <source>
        <dbReference type="ARBA" id="ARBA00023242"/>
    </source>
</evidence>
<feature type="region of interest" description="Disordered" evidence="7">
    <location>
        <begin position="45"/>
        <end position="179"/>
    </location>
</feature>
<keyword evidence="10" id="KW-1185">Reference proteome</keyword>
<keyword evidence="3" id="KW-0863">Zinc-finger</keyword>
<evidence type="ECO:0000313" key="10">
    <source>
        <dbReference type="Proteomes" id="UP000218209"/>
    </source>
</evidence>
<gene>
    <name evidence="9" type="ORF">BU14_0207s0024</name>
</gene>
<accession>A0A1X6P5T6</accession>
<evidence type="ECO:0000256" key="3">
    <source>
        <dbReference type="ARBA" id="ARBA00022771"/>
    </source>
</evidence>
<feature type="region of interest" description="Disordered" evidence="7">
    <location>
        <begin position="1005"/>
        <end position="1028"/>
    </location>
</feature>
<dbReference type="AlphaFoldDB" id="A0A1X6P5T6"/>
<feature type="compositionally biased region" description="Low complexity" evidence="7">
    <location>
        <begin position="132"/>
        <end position="145"/>
    </location>
</feature>
<dbReference type="InterPro" id="IPR012337">
    <property type="entry name" value="RNaseH-like_sf"/>
</dbReference>
<evidence type="ECO:0000313" key="9">
    <source>
        <dbReference type="EMBL" id="OSX76105.1"/>
    </source>
</evidence>
<dbReference type="InterPro" id="IPR052035">
    <property type="entry name" value="ZnF_BED_domain_contain"/>
</dbReference>
<comment type="subcellular location">
    <subcellularLocation>
        <location evidence="1">Nucleus</location>
    </subcellularLocation>
</comment>
<sequence length="1028" mass="111303">MQVVESLRAAVEALQRRLTAQEQTNESLAQANDKLVDDVEALRKVDSQGEECRVAKSRRQSGDKTKNVKKTSKVTKGKSVRKDDPANAVPSSSSDDSASGSNPTSSDDDNSSATDTSSSDDGHGTPGPPSPSRGSSPSDGSSESDATARKRSATPTKRKERLEKADSSNSGSDGLEDEVAPARRGVALVQTPFSPQGRPDENANAPASAAGGQDYLATIIGPYTASSFSQCPTSIFHAGATWYPHKSGEKCWTTRPHANDLWDTFTGAEDGQRGHFVVRCRVCALVGVTATYYLKHGKSSNAWRHYGNIVASSVVDDVQRRRHAAVLAWRTRKSGTADGGGSVHGGPLDGYLTASRTRVMTPAQARPHHVRVVLMLVMTLSPLALTENKYLLEFVRGLGVSYDPPAPAGVRNILLDLFSFVTDQLRAQVRRLQGLYRDVPFFHLVTDLWTERHGSGSYGSLVLRCVDPGTFSIVELHLGVAAFIGRHDHDNIRSWTERLLRRYGVRNEDVSSSTSDSGSNVKKALTQLWPRWVPCAAHTLHLAVKVALGGTGKTAAARAARAGAASSSSTSRTGGANPGAADLLSRARKIGNLFHKSTASVEKLNSVPFNGDNAPRKLLTESPTRWGSTYLALVRLFTLMPRLVEFWKLDDLTAAQRERRLWRSDWEAIRHLIGVLQPAFEACVAMQSTSLTVADALGLVCRLRRTMRLGVFPCPKPYEKPLAVGLEAILLFLGLDKKRTNVMELDNRMYEHEIVPLEATRDADGLRDEAATIVKILHDEIDARFFSAESDIKNWLANDAVLAATLVTPGGAAMLRKAAARVGQENPIERARGAVLATAAHVEQVNPSAPSREGLLHEEHQMCRTTLVGWDSDESDVADSDTPLDTVTRELDTFLTTHTASDDALGFWRSHEADFPLLHLVACALLGASGSSAASERDFSVAGMVLRKDRSRMLPEHVEMHCLLRFNAHLLPADPSTVPVLSEAERSRARAGMSRILVDTAVGGEASGNSTASDSDTFSGLTDEEGLW</sequence>